<dbReference type="SUPFAM" id="SSF57667">
    <property type="entry name" value="beta-beta-alpha zinc fingers"/>
    <property type="match status" value="4"/>
</dbReference>
<keyword evidence="2" id="KW-0479">Metal-binding</keyword>
<feature type="domain" description="C2H2-type" evidence="11">
    <location>
        <begin position="80"/>
        <end position="109"/>
    </location>
</feature>
<dbReference type="PANTHER" id="PTHR46179">
    <property type="entry name" value="ZINC FINGER PROTEIN"/>
    <property type="match status" value="1"/>
</dbReference>
<keyword evidence="5" id="KW-0862">Zinc</keyword>
<dbReference type="GO" id="GO:0005634">
    <property type="term" value="C:nucleus"/>
    <property type="evidence" value="ECO:0007669"/>
    <property type="project" value="UniProtKB-SubCell"/>
</dbReference>
<evidence type="ECO:0000256" key="8">
    <source>
        <dbReference type="ARBA" id="ARBA00023242"/>
    </source>
</evidence>
<name>A0A0B7JRX3_BIOOC</name>
<keyword evidence="3" id="KW-0677">Repeat</keyword>
<evidence type="ECO:0000256" key="9">
    <source>
        <dbReference type="PROSITE-ProRule" id="PRU00042"/>
    </source>
</evidence>
<accession>A0A0B7JRX3</accession>
<protein>
    <recommendedName>
        <fullName evidence="11">C2H2-type domain-containing protein</fullName>
    </recommendedName>
</protein>
<dbReference type="InterPro" id="IPR051061">
    <property type="entry name" value="Zinc_finger_trans_reg"/>
</dbReference>
<evidence type="ECO:0000313" key="12">
    <source>
        <dbReference type="EMBL" id="CEO45430.1"/>
    </source>
</evidence>
<evidence type="ECO:0000256" key="3">
    <source>
        <dbReference type="ARBA" id="ARBA00022737"/>
    </source>
</evidence>
<keyword evidence="8" id="KW-0539">Nucleus</keyword>
<evidence type="ECO:0000256" key="4">
    <source>
        <dbReference type="ARBA" id="ARBA00022771"/>
    </source>
</evidence>
<evidence type="ECO:0000256" key="2">
    <source>
        <dbReference type="ARBA" id="ARBA00022723"/>
    </source>
</evidence>
<evidence type="ECO:0000259" key="11">
    <source>
        <dbReference type="PROSITE" id="PS50157"/>
    </source>
</evidence>
<feature type="domain" description="C2H2-type" evidence="11">
    <location>
        <begin position="200"/>
        <end position="225"/>
    </location>
</feature>
<dbReference type="FunFam" id="3.30.160.60:FF:001102">
    <property type="entry name" value="Transcription factor IIIA"/>
    <property type="match status" value="1"/>
</dbReference>
<dbReference type="Pfam" id="PF00096">
    <property type="entry name" value="zf-C2H2"/>
    <property type="match status" value="5"/>
</dbReference>
<evidence type="ECO:0000256" key="7">
    <source>
        <dbReference type="ARBA" id="ARBA00023163"/>
    </source>
</evidence>
<dbReference type="GO" id="GO:0008270">
    <property type="term" value="F:zinc ion binding"/>
    <property type="evidence" value="ECO:0007669"/>
    <property type="project" value="UniProtKB-KW"/>
</dbReference>
<evidence type="ECO:0000256" key="1">
    <source>
        <dbReference type="ARBA" id="ARBA00004123"/>
    </source>
</evidence>
<organism evidence="12">
    <name type="scientific">Bionectria ochroleuca</name>
    <name type="common">Gliocladium roseum</name>
    <dbReference type="NCBI Taxonomy" id="29856"/>
    <lineage>
        <taxon>Eukaryota</taxon>
        <taxon>Fungi</taxon>
        <taxon>Dikarya</taxon>
        <taxon>Ascomycota</taxon>
        <taxon>Pezizomycotina</taxon>
        <taxon>Sordariomycetes</taxon>
        <taxon>Hypocreomycetidae</taxon>
        <taxon>Hypocreales</taxon>
        <taxon>Bionectriaceae</taxon>
        <taxon>Clonostachys</taxon>
    </lineage>
</organism>
<dbReference type="Gene3D" id="3.30.160.60">
    <property type="entry name" value="Classic Zinc Finger"/>
    <property type="match status" value="7"/>
</dbReference>
<dbReference type="EMBL" id="CDPU01000002">
    <property type="protein sequence ID" value="CEO45430.1"/>
    <property type="molecule type" value="Genomic_DNA"/>
</dbReference>
<sequence>MSKRIASSSALQEPPLKKLHLDVDIPSAYPDPSTARFTNLEIHDDDRTTAQTPSSMNDAESPVTAATTPRAKFPSDYKTLACTWPGCPKTFNRPARLRDHLNSHTNSRPFKCPYDDCDKDYTVDKHLKQHIKAVHTQERKHVCPREGCGKSFVTGTRLKRHQAVHEGEERFRCQDCGQSFRKRETLNKHVRKEHQNLAAYPCTEPDCTVAFDTKSSLKRHQQREHGEANFWCHECGVKENEDGTESRVGFTTEVLLQAHLKREHQNCMFCDFKSTTQGELERHVEFYHSGKTVEDRKNKVCPYPDCGKKFTTQSNCNSHMRAAHEGQRFVCGEVELTSAGLEAWSTDQGCGDKFSTKARLEDHVRYVHLLQERPKLSAPVRDKPPPSPDAVFDDIAGIANIAKANITCPHCREAFIRYGDLDSHIEKYHARRSTSTDANDILGGDGQKLSDPSIFEQEFPSNWPEEMDQEEIFAAEMDYGPPQDDWAEDEANILLLARDTPDLDSRIDPALEAI</sequence>
<evidence type="ECO:0000256" key="10">
    <source>
        <dbReference type="SAM" id="MobiDB-lite"/>
    </source>
</evidence>
<evidence type="ECO:0000256" key="6">
    <source>
        <dbReference type="ARBA" id="ARBA00023015"/>
    </source>
</evidence>
<keyword evidence="4 9" id="KW-0863">Zinc-finger</keyword>
<feature type="compositionally biased region" description="Polar residues" evidence="10">
    <location>
        <begin position="49"/>
        <end position="58"/>
    </location>
</feature>
<feature type="domain" description="C2H2-type" evidence="11">
    <location>
        <begin position="141"/>
        <end position="170"/>
    </location>
</feature>
<dbReference type="PROSITE" id="PS00028">
    <property type="entry name" value="ZINC_FINGER_C2H2_1"/>
    <property type="match status" value="7"/>
</dbReference>
<keyword evidence="6" id="KW-0805">Transcription regulation</keyword>
<proteinExistence type="predicted"/>
<dbReference type="InterPro" id="IPR013087">
    <property type="entry name" value="Znf_C2H2_type"/>
</dbReference>
<feature type="region of interest" description="Disordered" evidence="10">
    <location>
        <begin position="32"/>
        <end position="69"/>
    </location>
</feature>
<dbReference type="SMART" id="SM00355">
    <property type="entry name" value="ZnF_C2H2"/>
    <property type="match status" value="10"/>
</dbReference>
<feature type="domain" description="C2H2-type" evidence="11">
    <location>
        <begin position="171"/>
        <end position="199"/>
    </location>
</feature>
<feature type="domain" description="C2H2-type" evidence="11">
    <location>
        <begin position="406"/>
        <end position="434"/>
    </location>
</feature>
<feature type="domain" description="C2H2-type" evidence="11">
    <location>
        <begin position="110"/>
        <end position="140"/>
    </location>
</feature>
<evidence type="ECO:0000256" key="5">
    <source>
        <dbReference type="ARBA" id="ARBA00022833"/>
    </source>
</evidence>
<keyword evidence="7" id="KW-0804">Transcription</keyword>
<dbReference type="GO" id="GO:0006357">
    <property type="term" value="P:regulation of transcription by RNA polymerase II"/>
    <property type="evidence" value="ECO:0007669"/>
    <property type="project" value="TreeGrafter"/>
</dbReference>
<gene>
    <name evidence="12" type="ORF">BN869_000001485_1</name>
</gene>
<dbReference type="PROSITE" id="PS50157">
    <property type="entry name" value="ZINC_FINGER_C2H2_2"/>
    <property type="match status" value="7"/>
</dbReference>
<dbReference type="InterPro" id="IPR036236">
    <property type="entry name" value="Znf_C2H2_sf"/>
</dbReference>
<feature type="domain" description="C2H2-type" evidence="11">
    <location>
        <begin position="299"/>
        <end position="329"/>
    </location>
</feature>
<dbReference type="PANTHER" id="PTHR46179:SF13">
    <property type="entry name" value="C2H2-TYPE DOMAIN-CONTAINING PROTEIN"/>
    <property type="match status" value="1"/>
</dbReference>
<comment type="subcellular location">
    <subcellularLocation>
        <location evidence="1">Nucleus</location>
    </subcellularLocation>
</comment>
<reference evidence="12" key="1">
    <citation type="submission" date="2015-01" db="EMBL/GenBank/DDBJ databases">
        <authorList>
            <person name="Durling Mikael"/>
        </authorList>
    </citation>
    <scope>NUCLEOTIDE SEQUENCE</scope>
</reference>
<dbReference type="AlphaFoldDB" id="A0A0B7JRX3"/>